<protein>
    <submittedName>
        <fullName evidence="3">C-type mannose receptor 2</fullName>
    </submittedName>
</protein>
<dbReference type="InterPro" id="IPR016187">
    <property type="entry name" value="CTDL_fold"/>
</dbReference>
<dbReference type="InterPro" id="IPR001304">
    <property type="entry name" value="C-type_lectin-like"/>
</dbReference>
<evidence type="ECO:0000256" key="1">
    <source>
        <dbReference type="SAM" id="SignalP"/>
    </source>
</evidence>
<evidence type="ECO:0000259" key="2">
    <source>
        <dbReference type="PROSITE" id="PS50041"/>
    </source>
</evidence>
<organism evidence="3 4">
    <name type="scientific">Collichthys lucidus</name>
    <name type="common">Big head croaker</name>
    <name type="synonym">Sciaena lucida</name>
    <dbReference type="NCBI Taxonomy" id="240159"/>
    <lineage>
        <taxon>Eukaryota</taxon>
        <taxon>Metazoa</taxon>
        <taxon>Chordata</taxon>
        <taxon>Craniata</taxon>
        <taxon>Vertebrata</taxon>
        <taxon>Euteleostomi</taxon>
        <taxon>Actinopterygii</taxon>
        <taxon>Neopterygii</taxon>
        <taxon>Teleostei</taxon>
        <taxon>Neoteleostei</taxon>
        <taxon>Acanthomorphata</taxon>
        <taxon>Eupercaria</taxon>
        <taxon>Sciaenidae</taxon>
        <taxon>Collichthys</taxon>
    </lineage>
</organism>
<dbReference type="Gene3D" id="3.10.100.10">
    <property type="entry name" value="Mannose-Binding Protein A, subunit A"/>
    <property type="match status" value="3"/>
</dbReference>
<keyword evidence="3" id="KW-0675">Receptor</keyword>
<evidence type="ECO:0000313" key="3">
    <source>
        <dbReference type="EMBL" id="TKS93199.1"/>
    </source>
</evidence>
<feature type="domain" description="C-type lectin" evidence="2">
    <location>
        <begin position="24"/>
        <end position="135"/>
    </location>
</feature>
<dbReference type="InterPro" id="IPR016186">
    <property type="entry name" value="C-type_lectin-like/link_sf"/>
</dbReference>
<sequence>MQWSLFVLILMGQCCFFMCQLYEYHFIGENKTWEEAQKYCKEKYTDLATVYDMTDMERLNNSRKTQDEAWTGLYNNSGKENRMWHWSLPGLEYNESEAQWNDGEPNDIINGNIENCGAMNSQNWSWLDDGCDTRRHAFICYDEKKKPNDTYRVINETKTWSQAQKYCREHHTDLISGLNQLNQVKDLIPPKKNFWIGLFRDTWMWSDGSSSSFRNWDPEVGDKNCTLLKSSGQWRSADCNETKPFFCYNDEVILIKERKTWEDALDYCRDHYHQLVSITNPHQQELVQKKAKNADTPYVWVGLRYTCALDLWFWVSDQMVSYNNWDPDVRTDWCYDSAAMERGGQHKWVKKTHTEMFNFICAL</sequence>
<dbReference type="PROSITE" id="PS50041">
    <property type="entry name" value="C_TYPE_LECTIN_2"/>
    <property type="match status" value="3"/>
</dbReference>
<keyword evidence="1" id="KW-0732">Signal</keyword>
<proteinExistence type="predicted"/>
<dbReference type="Pfam" id="PF00059">
    <property type="entry name" value="Lectin_C"/>
    <property type="match status" value="3"/>
</dbReference>
<reference evidence="3 4" key="1">
    <citation type="submission" date="2019-01" db="EMBL/GenBank/DDBJ databases">
        <title>Genome Assembly of Collichthys lucidus.</title>
        <authorList>
            <person name="Cai M."/>
            <person name="Xiao S."/>
        </authorList>
    </citation>
    <scope>NUCLEOTIDE SEQUENCE [LARGE SCALE GENOMIC DNA]</scope>
    <source>
        <strain evidence="3">JT15FE1705JMU</strain>
        <tissue evidence="3">Muscle</tissue>
    </source>
</reference>
<feature type="signal peptide" evidence="1">
    <location>
        <begin position="1"/>
        <end position="19"/>
    </location>
</feature>
<gene>
    <name evidence="3" type="ORF">D9C73_026814</name>
</gene>
<dbReference type="Proteomes" id="UP000298787">
    <property type="component" value="Chromosome 24"/>
</dbReference>
<dbReference type="STRING" id="240159.A0A4U5VX30"/>
<dbReference type="SUPFAM" id="SSF56436">
    <property type="entry name" value="C-type lectin-like"/>
    <property type="match status" value="3"/>
</dbReference>
<keyword evidence="4" id="KW-1185">Reference proteome</keyword>
<evidence type="ECO:0000313" key="4">
    <source>
        <dbReference type="Proteomes" id="UP000298787"/>
    </source>
</evidence>
<accession>A0A4U5VX30</accession>
<dbReference type="EMBL" id="CM014101">
    <property type="protein sequence ID" value="TKS93199.1"/>
    <property type="molecule type" value="Genomic_DNA"/>
</dbReference>
<dbReference type="PANTHER" id="PTHR45784">
    <property type="entry name" value="C-TYPE LECTIN DOMAIN FAMILY 20 MEMBER A-RELATED"/>
    <property type="match status" value="1"/>
</dbReference>
<feature type="domain" description="C-type lectin" evidence="2">
    <location>
        <begin position="247"/>
        <end position="362"/>
    </location>
</feature>
<feature type="chain" id="PRO_5020743188" evidence="1">
    <location>
        <begin position="20"/>
        <end position="363"/>
    </location>
</feature>
<dbReference type="AlphaFoldDB" id="A0A4U5VX30"/>
<name>A0A4U5VX30_COLLU</name>
<dbReference type="PANTHER" id="PTHR45784:SF3">
    <property type="entry name" value="C-TYPE LECTIN DOMAIN FAMILY 4 MEMBER K-LIKE-RELATED"/>
    <property type="match status" value="1"/>
</dbReference>
<dbReference type="CDD" id="cd00037">
    <property type="entry name" value="CLECT"/>
    <property type="match status" value="1"/>
</dbReference>
<feature type="domain" description="C-type lectin" evidence="2">
    <location>
        <begin position="146"/>
        <end position="248"/>
    </location>
</feature>
<dbReference type="SMART" id="SM00034">
    <property type="entry name" value="CLECT"/>
    <property type="match status" value="3"/>
</dbReference>